<keyword evidence="3" id="KW-1185">Reference proteome</keyword>
<keyword evidence="1" id="KW-0812">Transmembrane</keyword>
<keyword evidence="1" id="KW-1133">Transmembrane helix</keyword>
<evidence type="ECO:0000313" key="3">
    <source>
        <dbReference type="Proteomes" id="UP001301653"/>
    </source>
</evidence>
<protein>
    <recommendedName>
        <fullName evidence="4">Transmembrane protein</fullName>
    </recommendedName>
</protein>
<organism evidence="2 3">
    <name type="scientific">Stenotrophomonas capsici</name>
    <dbReference type="NCBI Taxonomy" id="3110230"/>
    <lineage>
        <taxon>Bacteria</taxon>
        <taxon>Pseudomonadati</taxon>
        <taxon>Pseudomonadota</taxon>
        <taxon>Gammaproteobacteria</taxon>
        <taxon>Lysobacterales</taxon>
        <taxon>Lysobacteraceae</taxon>
        <taxon>Stenotrophomonas</taxon>
    </lineage>
</organism>
<dbReference type="EMBL" id="JAYFUH010000085">
    <property type="protein sequence ID" value="MEA5667349.1"/>
    <property type="molecule type" value="Genomic_DNA"/>
</dbReference>
<evidence type="ECO:0000256" key="1">
    <source>
        <dbReference type="SAM" id="Phobius"/>
    </source>
</evidence>
<sequence>MSVPPPLLDQPVPARRNLTTPRDRFFWWYSGALLLTGPFGFVVGPLMARRASRKAARLYPAEARVAQARDRGFAWWQWWVMTVLTMLGALGAFAVLSGLPMFLFVLYAQLGL</sequence>
<dbReference type="Proteomes" id="UP001301653">
    <property type="component" value="Unassembled WGS sequence"/>
</dbReference>
<evidence type="ECO:0000313" key="2">
    <source>
        <dbReference type="EMBL" id="MEA5667349.1"/>
    </source>
</evidence>
<reference evidence="2 3" key="1">
    <citation type="submission" date="2023-12" db="EMBL/GenBank/DDBJ databases">
        <title>Stenotrophomonas guangdongensis sp. nov., isolated from wilted pepper plants (Capsicum annuum).</title>
        <authorList>
            <person name="Qiu M."/>
            <person name="Li Y."/>
            <person name="Liu Q."/>
            <person name="Zhang X."/>
            <person name="Huang Y."/>
            <person name="Guo R."/>
            <person name="Hu M."/>
            <person name="Zhou J."/>
            <person name="Zhou X."/>
        </authorList>
    </citation>
    <scope>NUCLEOTIDE SEQUENCE [LARGE SCALE GENOMIC DNA]</scope>
    <source>
        <strain evidence="2 3">MH1</strain>
    </source>
</reference>
<accession>A0ABU5V3M9</accession>
<comment type="caution">
    <text evidence="2">The sequence shown here is derived from an EMBL/GenBank/DDBJ whole genome shotgun (WGS) entry which is preliminary data.</text>
</comment>
<feature type="transmembrane region" description="Helical" evidence="1">
    <location>
        <begin position="26"/>
        <end position="48"/>
    </location>
</feature>
<feature type="transmembrane region" description="Helical" evidence="1">
    <location>
        <begin position="78"/>
        <end position="107"/>
    </location>
</feature>
<gene>
    <name evidence="2" type="ORF">VA603_07395</name>
</gene>
<dbReference type="RefSeq" id="WP_323438394.1">
    <property type="nucleotide sequence ID" value="NZ_JAYFUH010000085.1"/>
</dbReference>
<proteinExistence type="predicted"/>
<name>A0ABU5V3M9_9GAMM</name>
<keyword evidence="1" id="KW-0472">Membrane</keyword>
<evidence type="ECO:0008006" key="4">
    <source>
        <dbReference type="Google" id="ProtNLM"/>
    </source>
</evidence>